<dbReference type="PANTHER" id="PTHR33747">
    <property type="entry name" value="UPF0225 PROTEIN SCO1677"/>
    <property type="match status" value="1"/>
</dbReference>
<dbReference type="InterPro" id="IPR023006">
    <property type="entry name" value="YchJ-like"/>
</dbReference>
<dbReference type="AlphaFoldDB" id="D3QBJ6"/>
<dbReference type="Pfam" id="PF02810">
    <property type="entry name" value="SEC-C"/>
    <property type="match status" value="1"/>
</dbReference>
<dbReference type="EMBL" id="CP001778">
    <property type="protein sequence ID" value="ADD42878.1"/>
    <property type="molecule type" value="Genomic_DNA"/>
</dbReference>
<evidence type="ECO:0000256" key="1">
    <source>
        <dbReference type="ARBA" id="ARBA00010839"/>
    </source>
</evidence>
<evidence type="ECO:0000259" key="3">
    <source>
        <dbReference type="Pfam" id="PF17775"/>
    </source>
</evidence>
<evidence type="ECO:0000313" key="4">
    <source>
        <dbReference type="EMBL" id="ADD42878.1"/>
    </source>
</evidence>
<organism evidence="4 5">
    <name type="scientific">Stackebrandtia nassauensis (strain DSM 44728 / CIP 108903 / NRRL B-16338 / NBRC 102104 / LLR-40K-21)</name>
    <dbReference type="NCBI Taxonomy" id="446470"/>
    <lineage>
        <taxon>Bacteria</taxon>
        <taxon>Bacillati</taxon>
        <taxon>Actinomycetota</taxon>
        <taxon>Actinomycetes</taxon>
        <taxon>Glycomycetales</taxon>
        <taxon>Glycomycetaceae</taxon>
        <taxon>Stackebrandtia</taxon>
    </lineage>
</organism>
<accession>D3QBJ6</accession>
<feature type="domain" description="YchJ-like middle NTF2-like" evidence="3">
    <location>
        <begin position="31"/>
        <end position="125"/>
    </location>
</feature>
<name>D3QBJ6_STANL</name>
<dbReference type="KEGG" id="sna:Snas_3208"/>
<dbReference type="Proteomes" id="UP000000844">
    <property type="component" value="Chromosome"/>
</dbReference>
<dbReference type="InterPro" id="IPR004027">
    <property type="entry name" value="SEC_C_motif"/>
</dbReference>
<dbReference type="SUPFAM" id="SSF54427">
    <property type="entry name" value="NTF2-like"/>
    <property type="match status" value="1"/>
</dbReference>
<protein>
    <recommendedName>
        <fullName evidence="2">UPF0225 protein Snas_3208</fullName>
    </recommendedName>
</protein>
<dbReference type="Gene3D" id="3.10.450.50">
    <property type="match status" value="1"/>
</dbReference>
<comment type="similarity">
    <text evidence="1 2">Belongs to the UPF0225 family.</text>
</comment>
<evidence type="ECO:0000313" key="5">
    <source>
        <dbReference type="Proteomes" id="UP000000844"/>
    </source>
</evidence>
<dbReference type="OrthoDB" id="21421at2"/>
<dbReference type="InterPro" id="IPR032710">
    <property type="entry name" value="NTF2-like_dom_sf"/>
</dbReference>
<dbReference type="InterPro" id="IPR048469">
    <property type="entry name" value="YchJ-like_M"/>
</dbReference>
<dbReference type="HAMAP" id="MF_00612">
    <property type="entry name" value="UPF0225"/>
    <property type="match status" value="1"/>
</dbReference>
<keyword evidence="5" id="KW-1185">Reference proteome</keyword>
<dbReference type="Pfam" id="PF17775">
    <property type="entry name" value="YchJ_M-like"/>
    <property type="match status" value="1"/>
</dbReference>
<gene>
    <name evidence="4" type="ordered locus">Snas_3208</name>
</gene>
<dbReference type="HOGENOM" id="CLU_099590_2_0_11"/>
<proteinExistence type="inferred from homology"/>
<dbReference type="RefSeq" id="WP_013018449.1">
    <property type="nucleotide sequence ID" value="NC_013947.1"/>
</dbReference>
<dbReference type="eggNOG" id="COG3012">
    <property type="taxonomic scope" value="Bacteria"/>
</dbReference>
<dbReference type="PANTHER" id="PTHR33747:SF1">
    <property type="entry name" value="ADENYLATE CYCLASE-ASSOCIATED CAP C-TERMINAL DOMAIN-CONTAINING PROTEIN"/>
    <property type="match status" value="1"/>
</dbReference>
<sequence>MSPALTDCPCGSGDGFDACCGRLHAGGNAATAEALMRSRYSAFATGDAAYLLRTWHASTRPRRLDLDAATTWTRLEIVAVSEGSLFHREGTVTFAAHHVRGGRVGVQRETSRFVREADQWFYVDGVG</sequence>
<reference evidence="4 5" key="1">
    <citation type="journal article" date="2009" name="Stand. Genomic Sci.">
        <title>Complete genome sequence of Stackebrandtia nassauensis type strain (LLR-40K-21).</title>
        <authorList>
            <person name="Munk C."/>
            <person name="Lapidus A."/>
            <person name="Copeland A."/>
            <person name="Jando M."/>
            <person name="Mayilraj S."/>
            <person name="Glavina Del Rio T."/>
            <person name="Nolan M."/>
            <person name="Chen F."/>
            <person name="Lucas S."/>
            <person name="Tice H."/>
            <person name="Cheng J.F."/>
            <person name="Han C."/>
            <person name="Detter J.C."/>
            <person name="Bruce D."/>
            <person name="Goodwin L."/>
            <person name="Chain P."/>
            <person name="Pitluck S."/>
            <person name="Goker M."/>
            <person name="Ovchinikova G."/>
            <person name="Pati A."/>
            <person name="Ivanova N."/>
            <person name="Mavromatis K."/>
            <person name="Chen A."/>
            <person name="Palaniappan K."/>
            <person name="Land M."/>
            <person name="Hauser L."/>
            <person name="Chang Y.J."/>
            <person name="Jeffries C.D."/>
            <person name="Bristow J."/>
            <person name="Eisen J.A."/>
            <person name="Markowitz V."/>
            <person name="Hugenholtz P."/>
            <person name="Kyrpides N.C."/>
            <person name="Klenk H.P."/>
        </authorList>
    </citation>
    <scope>NUCLEOTIDE SEQUENCE [LARGE SCALE GENOMIC DNA]</scope>
    <source>
        <strain evidence="5">DSM 44728 / CIP 108903 / NRRL B-16338 / NBRC 102104 / LLR-40K-21</strain>
    </source>
</reference>
<dbReference type="STRING" id="446470.Snas_3208"/>
<evidence type="ECO:0000256" key="2">
    <source>
        <dbReference type="HAMAP-Rule" id="MF_00612"/>
    </source>
</evidence>